<keyword evidence="2" id="KW-0472">Membrane</keyword>
<evidence type="ECO:0000313" key="4">
    <source>
        <dbReference type="EMBL" id="CAD7626779.1"/>
    </source>
</evidence>
<dbReference type="Pfam" id="PF01757">
    <property type="entry name" value="Acyl_transf_3"/>
    <property type="match status" value="1"/>
</dbReference>
<dbReference type="EMBL" id="OC858731">
    <property type="protein sequence ID" value="CAD7626779.1"/>
    <property type="molecule type" value="Genomic_DNA"/>
</dbReference>
<organism evidence="4">
    <name type="scientific">Medioppia subpectinata</name>
    <dbReference type="NCBI Taxonomy" id="1979941"/>
    <lineage>
        <taxon>Eukaryota</taxon>
        <taxon>Metazoa</taxon>
        <taxon>Ecdysozoa</taxon>
        <taxon>Arthropoda</taxon>
        <taxon>Chelicerata</taxon>
        <taxon>Arachnida</taxon>
        <taxon>Acari</taxon>
        <taxon>Acariformes</taxon>
        <taxon>Sarcoptiformes</taxon>
        <taxon>Oribatida</taxon>
        <taxon>Brachypylina</taxon>
        <taxon>Oppioidea</taxon>
        <taxon>Oppiidae</taxon>
        <taxon>Medioppia</taxon>
    </lineage>
</organism>
<evidence type="ECO:0000259" key="3">
    <source>
        <dbReference type="SMART" id="SM00703"/>
    </source>
</evidence>
<reference evidence="4" key="1">
    <citation type="submission" date="2020-11" db="EMBL/GenBank/DDBJ databases">
        <authorList>
            <person name="Tran Van P."/>
        </authorList>
    </citation>
    <scope>NUCLEOTIDE SEQUENCE</scope>
</reference>
<evidence type="ECO:0000256" key="2">
    <source>
        <dbReference type="SAM" id="Phobius"/>
    </source>
</evidence>
<feature type="transmembrane region" description="Helical" evidence="2">
    <location>
        <begin position="493"/>
        <end position="512"/>
    </location>
</feature>
<dbReference type="AlphaFoldDB" id="A0A7R9KPD9"/>
<sequence length="559" mass="63407">MRLQFSESKQYPHGIESAIRTQDETNETKMNINSTKQLIVFIIWFCVYVANEAQNDTTTTTARIDGYDKSAVFDTNTTFGENSDYNDYNSTTFDLNGSRNNDSEETDGVTESVSDGDDTDEDGDEVSFKEPQNPSEFMDYFEDFMQRTKVKLEELFEQYMPQLIQMSSTVTLSPDCTFDAVRILFGLRKLQPWAIKILDSSGKVPDGILGGTLTALGSYDDCLESRIGEEQNEESTKGQYCAINVRPYLPPKPPLDSVEKEFNDAADAKGFAKEHHFARIAPLFYYLKLRLGICLPASCTLNDLHLITKRISHRFRVNVTVQSCDVKQSTFFSLDDNQIIPLFIISVLLVMIAASTVYDILSRTAAVDDLKKVSSFVSNCCASFSVCANSAIILSTKAPDHMIRSLNGMKVISLIWIMIAHTYMTLDFRATGRLVTTTQLPKGFLFQTILNASLAIETFFFLSGVLVAYNTLKKMKTLSNWNLKTWISFYIHRYIRLTPAIMLLIVMFLLAYRMGNGPLWQELIYPTADKCRDNWWTHALYVSNFIKGKDMPFISVSYE</sequence>
<feature type="transmembrane region" description="Helical" evidence="2">
    <location>
        <begin position="444"/>
        <end position="472"/>
    </location>
</feature>
<dbReference type="EMBL" id="CAJPIZ010004156">
    <property type="protein sequence ID" value="CAG2107209.1"/>
    <property type="molecule type" value="Genomic_DNA"/>
</dbReference>
<feature type="domain" description="Nose resistant-to-fluoxetine protein N-terminal" evidence="3">
    <location>
        <begin position="173"/>
        <end position="327"/>
    </location>
</feature>
<keyword evidence="2" id="KW-0812">Transmembrane</keyword>
<name>A0A7R9KPD9_9ACAR</name>
<dbReference type="PANTHER" id="PTHR11161:SF0">
    <property type="entry name" value="O-ACYLTRANSFERASE LIKE PROTEIN"/>
    <property type="match status" value="1"/>
</dbReference>
<dbReference type="InterPro" id="IPR002656">
    <property type="entry name" value="Acyl_transf_3_dom"/>
</dbReference>
<keyword evidence="2" id="KW-1133">Transmembrane helix</keyword>
<feature type="transmembrane region" description="Helical" evidence="2">
    <location>
        <begin position="406"/>
        <end position="424"/>
    </location>
</feature>
<dbReference type="PANTHER" id="PTHR11161">
    <property type="entry name" value="O-ACYLTRANSFERASE"/>
    <property type="match status" value="1"/>
</dbReference>
<dbReference type="Pfam" id="PF20146">
    <property type="entry name" value="NRF"/>
    <property type="match status" value="1"/>
</dbReference>
<dbReference type="InterPro" id="IPR052728">
    <property type="entry name" value="O2_lipid_transport_reg"/>
</dbReference>
<dbReference type="Proteomes" id="UP000759131">
    <property type="component" value="Unassembled WGS sequence"/>
</dbReference>
<keyword evidence="5" id="KW-1185">Reference proteome</keyword>
<accession>A0A7R9KPD9</accession>
<dbReference type="SMART" id="SM00703">
    <property type="entry name" value="NRF"/>
    <property type="match status" value="1"/>
</dbReference>
<dbReference type="InterPro" id="IPR006621">
    <property type="entry name" value="Nose-resist-to-fluoxetine_N"/>
</dbReference>
<dbReference type="OrthoDB" id="6408118at2759"/>
<gene>
    <name evidence="4" type="ORF">OSB1V03_LOCUS7211</name>
</gene>
<evidence type="ECO:0000313" key="5">
    <source>
        <dbReference type="Proteomes" id="UP000759131"/>
    </source>
</evidence>
<feature type="compositionally biased region" description="Acidic residues" evidence="1">
    <location>
        <begin position="103"/>
        <end position="125"/>
    </location>
</feature>
<evidence type="ECO:0000256" key="1">
    <source>
        <dbReference type="SAM" id="MobiDB-lite"/>
    </source>
</evidence>
<feature type="transmembrane region" description="Helical" evidence="2">
    <location>
        <begin position="339"/>
        <end position="361"/>
    </location>
</feature>
<proteinExistence type="predicted"/>
<dbReference type="GO" id="GO:0016747">
    <property type="term" value="F:acyltransferase activity, transferring groups other than amino-acyl groups"/>
    <property type="evidence" value="ECO:0007669"/>
    <property type="project" value="InterPro"/>
</dbReference>
<feature type="region of interest" description="Disordered" evidence="1">
    <location>
        <begin position="94"/>
        <end position="132"/>
    </location>
</feature>
<feature type="region of interest" description="Disordered" evidence="1">
    <location>
        <begin position="1"/>
        <end position="22"/>
    </location>
</feature>
<protein>
    <recommendedName>
        <fullName evidence="3">Nose resistant-to-fluoxetine protein N-terminal domain-containing protein</fullName>
    </recommendedName>
</protein>